<dbReference type="EMBL" id="FMVF01000014">
    <property type="protein sequence ID" value="SCY88886.1"/>
    <property type="molecule type" value="Genomic_DNA"/>
</dbReference>
<protein>
    <submittedName>
        <fullName evidence="2">Uncharacterized protein</fullName>
    </submittedName>
</protein>
<sequence length="140" mass="16266">MSKLKFLAVLLIAFALQSQAQTYKFMTTGFSVMEKDANGNWGKWSDLQPASIVVTLDTNKNRIVVYSQEIQLYNIVNYEDEEENENDLIYTFSCADENGMPFTISIITRKKQDNRKQLYINQKDVIVVYNIVNFIDKDEK</sequence>
<keyword evidence="1" id="KW-0732">Signal</keyword>
<evidence type="ECO:0000256" key="1">
    <source>
        <dbReference type="SAM" id="SignalP"/>
    </source>
</evidence>
<feature type="signal peptide" evidence="1">
    <location>
        <begin position="1"/>
        <end position="20"/>
    </location>
</feature>
<reference evidence="2 3" key="1">
    <citation type="submission" date="2016-10" db="EMBL/GenBank/DDBJ databases">
        <authorList>
            <person name="de Groot N.N."/>
        </authorList>
    </citation>
    <scope>NUCLEOTIDE SEQUENCE [LARGE SCALE GENOMIC DNA]</scope>
    <source>
        <strain evidence="2 3">CGMCC 1.7031</strain>
    </source>
</reference>
<dbReference type="Proteomes" id="UP000199354">
    <property type="component" value="Unassembled WGS sequence"/>
</dbReference>
<organism evidence="2 3">
    <name type="scientific">Flavobacterium caeni</name>
    <dbReference type="NCBI Taxonomy" id="490189"/>
    <lineage>
        <taxon>Bacteria</taxon>
        <taxon>Pseudomonadati</taxon>
        <taxon>Bacteroidota</taxon>
        <taxon>Flavobacteriia</taxon>
        <taxon>Flavobacteriales</taxon>
        <taxon>Flavobacteriaceae</taxon>
        <taxon>Flavobacterium</taxon>
    </lineage>
</organism>
<dbReference type="RefSeq" id="WP_091145290.1">
    <property type="nucleotide sequence ID" value="NZ_FMVF01000014.1"/>
</dbReference>
<gene>
    <name evidence="2" type="ORF">SAMN02927903_02768</name>
</gene>
<dbReference type="AlphaFoldDB" id="A0A1G5JKN1"/>
<evidence type="ECO:0000313" key="2">
    <source>
        <dbReference type="EMBL" id="SCY88886.1"/>
    </source>
</evidence>
<keyword evidence="3" id="KW-1185">Reference proteome</keyword>
<dbReference type="STRING" id="490189.SAMN02927903_02768"/>
<name>A0A1G5JKN1_9FLAO</name>
<feature type="chain" id="PRO_5011545461" evidence="1">
    <location>
        <begin position="21"/>
        <end position="140"/>
    </location>
</feature>
<evidence type="ECO:0000313" key="3">
    <source>
        <dbReference type="Proteomes" id="UP000199354"/>
    </source>
</evidence>
<dbReference type="OrthoDB" id="1272076at2"/>
<accession>A0A1G5JKN1</accession>
<proteinExistence type="predicted"/>